<evidence type="ECO:0000313" key="2">
    <source>
        <dbReference type="Proteomes" id="UP000000311"/>
    </source>
</evidence>
<gene>
    <name evidence="1" type="ORF">EAG_07645</name>
</gene>
<dbReference type="InParanoid" id="E2AQ34"/>
<dbReference type="Proteomes" id="UP000000311">
    <property type="component" value="Unassembled WGS sequence"/>
</dbReference>
<name>E2AQ34_CAMFO</name>
<keyword evidence="2" id="KW-1185">Reference proteome</keyword>
<dbReference type="AlphaFoldDB" id="E2AQ34"/>
<reference evidence="1 2" key="1">
    <citation type="journal article" date="2010" name="Science">
        <title>Genomic comparison of the ants Camponotus floridanus and Harpegnathos saltator.</title>
        <authorList>
            <person name="Bonasio R."/>
            <person name="Zhang G."/>
            <person name="Ye C."/>
            <person name="Mutti N.S."/>
            <person name="Fang X."/>
            <person name="Qin N."/>
            <person name="Donahue G."/>
            <person name="Yang P."/>
            <person name="Li Q."/>
            <person name="Li C."/>
            <person name="Zhang P."/>
            <person name="Huang Z."/>
            <person name="Berger S.L."/>
            <person name="Reinberg D."/>
            <person name="Wang J."/>
            <person name="Liebig J."/>
        </authorList>
    </citation>
    <scope>NUCLEOTIDE SEQUENCE [LARGE SCALE GENOMIC DNA]</scope>
    <source>
        <strain evidence="2">C129</strain>
    </source>
</reference>
<proteinExistence type="predicted"/>
<evidence type="ECO:0000313" key="1">
    <source>
        <dbReference type="EMBL" id="EFN64454.1"/>
    </source>
</evidence>
<organism evidence="2">
    <name type="scientific">Camponotus floridanus</name>
    <name type="common">Florida carpenter ant</name>
    <dbReference type="NCBI Taxonomy" id="104421"/>
    <lineage>
        <taxon>Eukaryota</taxon>
        <taxon>Metazoa</taxon>
        <taxon>Ecdysozoa</taxon>
        <taxon>Arthropoda</taxon>
        <taxon>Hexapoda</taxon>
        <taxon>Insecta</taxon>
        <taxon>Pterygota</taxon>
        <taxon>Neoptera</taxon>
        <taxon>Endopterygota</taxon>
        <taxon>Hymenoptera</taxon>
        <taxon>Apocrita</taxon>
        <taxon>Aculeata</taxon>
        <taxon>Formicoidea</taxon>
        <taxon>Formicidae</taxon>
        <taxon>Formicinae</taxon>
        <taxon>Camponotus</taxon>
    </lineage>
</organism>
<protein>
    <submittedName>
        <fullName evidence="1">Uncharacterized protein</fullName>
    </submittedName>
</protein>
<accession>E2AQ34</accession>
<dbReference type="EMBL" id="GL441679">
    <property type="protein sequence ID" value="EFN64454.1"/>
    <property type="molecule type" value="Genomic_DNA"/>
</dbReference>
<sequence>MRPKKQSTLTTDKTVLETCSQANKSCSNVQPGVTYAQKIKSHRNLIIRNLTKEDLEIQSVSMQMPNDTDNLYKLIKMLNEVMEQISTMTKLVVSYVGRLTASSTI</sequence>